<reference evidence="1 2" key="1">
    <citation type="submission" date="2024-01" db="EMBL/GenBank/DDBJ databases">
        <authorList>
            <consortium name="Genoscope - CEA"/>
            <person name="William W."/>
        </authorList>
    </citation>
    <scope>NUCLEOTIDE SEQUENCE [LARGE SCALE GENOMIC DNA]</scope>
    <source>
        <strain evidence="1 2">29B2s-10</strain>
    </source>
</reference>
<accession>A0ABP0ECT8</accession>
<dbReference type="Proteomes" id="UP001497600">
    <property type="component" value="Chromosome E"/>
</dbReference>
<dbReference type="EMBL" id="OZ004257">
    <property type="protein sequence ID" value="CAK7908066.1"/>
    <property type="molecule type" value="Genomic_DNA"/>
</dbReference>
<proteinExistence type="predicted"/>
<dbReference type="PANTHER" id="PTHR35020:SF2">
    <property type="entry name" value="N-ACETYLGLUCOSAMINE-INDUCED PROTEIN 1"/>
    <property type="match status" value="1"/>
</dbReference>
<evidence type="ECO:0000313" key="2">
    <source>
        <dbReference type="Proteomes" id="UP001497600"/>
    </source>
</evidence>
<protein>
    <submittedName>
        <fullName evidence="1">N-acetylglucosamine-induced protein 1</fullName>
    </submittedName>
</protein>
<sequence>MTTTTTQNAIEFKLKVIHSPDMPPSKIKDDPYTWAQVRNIVGANELEKFARSSEQTRSYHAFKRQLKLDGNTVYKHLLVSQLEWYEPEYNNNIPASQIKDLDDSEIVIKAKGKELFEDESDLKTLYNHFPYYFESDVVHLCVWSKIPIPADPESEMGDISPKTRASIQEYLDQILVKGLGISKENFCWFKNWEALQSVKAISHIHVLVKGITKEQLDLLHVH</sequence>
<gene>
    <name evidence="1" type="primary">GIG1</name>
    <name evidence="1" type="ORF">CAAN4_E08526</name>
</gene>
<dbReference type="Pfam" id="PF12239">
    <property type="entry name" value="DUF3605"/>
    <property type="match status" value="1"/>
</dbReference>
<dbReference type="PANTHER" id="PTHR35020">
    <property type="entry name" value="N-ACETYLGLUCOSAMINE-INDUCED PROTEIN 1"/>
    <property type="match status" value="1"/>
</dbReference>
<evidence type="ECO:0000313" key="1">
    <source>
        <dbReference type="EMBL" id="CAK7908066.1"/>
    </source>
</evidence>
<organism evidence="1 2">
    <name type="scientific">[Candida] anglica</name>
    <dbReference type="NCBI Taxonomy" id="148631"/>
    <lineage>
        <taxon>Eukaryota</taxon>
        <taxon>Fungi</taxon>
        <taxon>Dikarya</taxon>
        <taxon>Ascomycota</taxon>
        <taxon>Saccharomycotina</taxon>
        <taxon>Pichiomycetes</taxon>
        <taxon>Debaryomycetaceae</taxon>
        <taxon>Kurtzmaniella</taxon>
    </lineage>
</organism>
<name>A0ABP0ECT8_9ASCO</name>
<keyword evidence="2" id="KW-1185">Reference proteome</keyword>
<dbReference type="InterPro" id="IPR022036">
    <property type="entry name" value="DUF3605"/>
</dbReference>